<dbReference type="EMBL" id="BOQN01000023">
    <property type="protein sequence ID" value="GIM90102.1"/>
    <property type="molecule type" value="Genomic_DNA"/>
</dbReference>
<evidence type="ECO:0000313" key="3">
    <source>
        <dbReference type="EMBL" id="GIM90102.1"/>
    </source>
</evidence>
<dbReference type="PANTHER" id="PTHR42759">
    <property type="entry name" value="MOXR FAMILY PROTEIN"/>
    <property type="match status" value="1"/>
</dbReference>
<dbReference type="SUPFAM" id="SSF52540">
    <property type="entry name" value="P-loop containing nucleoside triphosphate hydrolases"/>
    <property type="match status" value="1"/>
</dbReference>
<reference evidence="3 4" key="1">
    <citation type="submission" date="2021-03" db="EMBL/GenBank/DDBJ databases">
        <title>Whole genome shotgun sequence of Actinoplanes toevensis NBRC 105298.</title>
        <authorList>
            <person name="Komaki H."/>
            <person name="Tamura T."/>
        </authorList>
    </citation>
    <scope>NUCLEOTIDE SEQUENCE [LARGE SCALE GENOMIC DNA]</scope>
    <source>
        <strain evidence="3 4">NBRC 105298</strain>
    </source>
</reference>
<feature type="domain" description="ATPase dynein-related AAA" evidence="2">
    <location>
        <begin position="142"/>
        <end position="271"/>
    </location>
</feature>
<feature type="compositionally biased region" description="Low complexity" evidence="1">
    <location>
        <begin position="81"/>
        <end position="109"/>
    </location>
</feature>
<dbReference type="PANTHER" id="PTHR42759:SF1">
    <property type="entry name" value="MAGNESIUM-CHELATASE SUBUNIT CHLD"/>
    <property type="match status" value="1"/>
</dbReference>
<gene>
    <name evidence="3" type="ORF">Ato02nite_018950</name>
</gene>
<protein>
    <recommendedName>
        <fullName evidence="2">ATPase dynein-related AAA domain-containing protein</fullName>
    </recommendedName>
</protein>
<dbReference type="GO" id="GO:0016887">
    <property type="term" value="F:ATP hydrolysis activity"/>
    <property type="evidence" value="ECO:0007669"/>
    <property type="project" value="InterPro"/>
</dbReference>
<dbReference type="InterPro" id="IPR011704">
    <property type="entry name" value="ATPase_dyneun-rel_AAA"/>
</dbReference>
<comment type="caution">
    <text evidence="3">The sequence shown here is derived from an EMBL/GenBank/DDBJ whole genome shotgun (WGS) entry which is preliminary data.</text>
</comment>
<name>A0A919T7Z4_9ACTN</name>
<sequence length="370" mass="38622">MTHPGPGTKSGLPKLSAGRLRAQVLAVIAAAPERQHSAGDIAKVLGGRSSGAVRAALQRLETVGHVVEQPAGSRRYRVTPAGTAAADPSTTPSTAAPAAAAAPTSTTGPVRRPGGIWYQPRRLAGGRDVDVLRRLRADGIQVLLQGPPGTGKTSLVEAAFSDVITVGGHGDTSVEDFLGSYVPEPGGGYMFSHGPLVTAMREGRALFVDDGTLIPPRVLAVLYPVMDGRGTLTIPAHHHEAVTAQPGFYVIFGHNPGVHGAILTEALASRLSVHIEVTTDFTLARSLGVPPDAITVARILNQKLRKGEIDWAPQLRELLAFKRIAATLGLDAAFANLAGIAPEDDRDTVIATIKDKARHTASPLSLGEQC</sequence>
<keyword evidence="4" id="KW-1185">Reference proteome</keyword>
<accession>A0A919T7Z4</accession>
<dbReference type="Pfam" id="PF07728">
    <property type="entry name" value="AAA_5"/>
    <property type="match status" value="1"/>
</dbReference>
<evidence type="ECO:0000313" key="4">
    <source>
        <dbReference type="Proteomes" id="UP000677082"/>
    </source>
</evidence>
<evidence type="ECO:0000256" key="1">
    <source>
        <dbReference type="SAM" id="MobiDB-lite"/>
    </source>
</evidence>
<dbReference type="GO" id="GO:0005524">
    <property type="term" value="F:ATP binding"/>
    <property type="evidence" value="ECO:0007669"/>
    <property type="project" value="InterPro"/>
</dbReference>
<organism evidence="3 4">
    <name type="scientific">Paractinoplanes toevensis</name>
    <dbReference type="NCBI Taxonomy" id="571911"/>
    <lineage>
        <taxon>Bacteria</taxon>
        <taxon>Bacillati</taxon>
        <taxon>Actinomycetota</taxon>
        <taxon>Actinomycetes</taxon>
        <taxon>Micromonosporales</taxon>
        <taxon>Micromonosporaceae</taxon>
        <taxon>Paractinoplanes</taxon>
    </lineage>
</organism>
<evidence type="ECO:0000259" key="2">
    <source>
        <dbReference type="Pfam" id="PF07728"/>
    </source>
</evidence>
<dbReference type="Gene3D" id="1.10.10.10">
    <property type="entry name" value="Winged helix-like DNA-binding domain superfamily/Winged helix DNA-binding domain"/>
    <property type="match status" value="1"/>
</dbReference>
<dbReference type="Gene3D" id="3.40.50.300">
    <property type="entry name" value="P-loop containing nucleotide triphosphate hydrolases"/>
    <property type="match status" value="1"/>
</dbReference>
<proteinExistence type="predicted"/>
<feature type="region of interest" description="Disordered" evidence="1">
    <location>
        <begin position="81"/>
        <end position="115"/>
    </location>
</feature>
<dbReference type="InterPro" id="IPR027417">
    <property type="entry name" value="P-loop_NTPase"/>
</dbReference>
<dbReference type="RefSeq" id="WP_213006050.1">
    <property type="nucleotide sequence ID" value="NZ_BOQN01000023.1"/>
</dbReference>
<dbReference type="InterPro" id="IPR036390">
    <property type="entry name" value="WH_DNA-bd_sf"/>
</dbReference>
<dbReference type="AlphaFoldDB" id="A0A919T7Z4"/>
<dbReference type="InterPro" id="IPR036388">
    <property type="entry name" value="WH-like_DNA-bd_sf"/>
</dbReference>
<dbReference type="InterPro" id="IPR050764">
    <property type="entry name" value="CbbQ/NirQ/NorQ/GpvN"/>
</dbReference>
<dbReference type="Proteomes" id="UP000677082">
    <property type="component" value="Unassembled WGS sequence"/>
</dbReference>
<dbReference type="SUPFAM" id="SSF46785">
    <property type="entry name" value="Winged helix' DNA-binding domain"/>
    <property type="match status" value="1"/>
</dbReference>